<reference evidence="1 2" key="2">
    <citation type="submission" date="2018-06" db="EMBL/GenBank/DDBJ databases">
        <title>Metagenomic assembly of (sub)arctic Cyanobacteria and their associated microbiome from non-axenic cultures.</title>
        <authorList>
            <person name="Baurain D."/>
        </authorList>
    </citation>
    <scope>NUCLEOTIDE SEQUENCE [LARGE SCALE GENOMIC DNA]</scope>
    <source>
        <strain evidence="1">ULC027bin1</strain>
    </source>
</reference>
<sequence length="200" mass="21739">MKLSRGFVIMGVFLVGALLFGAYSAASAPLPEGFPAPTADGKIEVKQYPAYRSATVQVNGDLGSASSRGFSPLFRHISDNDISMTAPVEAQYPAATLQANAASQGDTAVSFLYRSLDIVPKEVEQDVQVEDMPPMTVVSFGVRGGYDYGIYTKGIERLQGWLVAHPEYAVTGPPRRFFYDGPFIPDALKRSDIQIPVQRR</sequence>
<dbReference type="SUPFAM" id="SSF55136">
    <property type="entry name" value="Probable bacterial effector-binding domain"/>
    <property type="match status" value="1"/>
</dbReference>
<dbReference type="Gene3D" id="3.20.80.10">
    <property type="entry name" value="Regulatory factor, effector binding domain"/>
    <property type="match status" value="1"/>
</dbReference>
<gene>
    <name evidence="1" type="ORF">DCF15_08455</name>
</gene>
<protein>
    <submittedName>
        <fullName evidence="1">ABC transporter substrate-binding protein</fullName>
    </submittedName>
</protein>
<dbReference type="AlphaFoldDB" id="A0A2W4XQ88"/>
<evidence type="ECO:0000313" key="2">
    <source>
        <dbReference type="Proteomes" id="UP000249794"/>
    </source>
</evidence>
<dbReference type="EMBL" id="QBMP01000068">
    <property type="protein sequence ID" value="PZO56539.1"/>
    <property type="molecule type" value="Genomic_DNA"/>
</dbReference>
<dbReference type="InterPro" id="IPR011256">
    <property type="entry name" value="Reg_factor_effector_dom_sf"/>
</dbReference>
<dbReference type="Proteomes" id="UP000249794">
    <property type="component" value="Unassembled WGS sequence"/>
</dbReference>
<organism evidence="1 2">
    <name type="scientific">Phormidesmis priestleyi</name>
    <dbReference type="NCBI Taxonomy" id="268141"/>
    <lineage>
        <taxon>Bacteria</taxon>
        <taxon>Bacillati</taxon>
        <taxon>Cyanobacteriota</taxon>
        <taxon>Cyanophyceae</taxon>
        <taxon>Leptolyngbyales</taxon>
        <taxon>Leptolyngbyaceae</taxon>
        <taxon>Phormidesmis</taxon>
    </lineage>
</organism>
<proteinExistence type="predicted"/>
<dbReference type="InterPro" id="IPR006917">
    <property type="entry name" value="SOUL_heme-bd"/>
</dbReference>
<reference evidence="2" key="1">
    <citation type="submission" date="2018-04" db="EMBL/GenBank/DDBJ databases">
        <authorList>
            <person name="Cornet L."/>
        </authorList>
    </citation>
    <scope>NUCLEOTIDE SEQUENCE [LARGE SCALE GENOMIC DNA]</scope>
</reference>
<accession>A0A2W4XQ88</accession>
<name>A0A2W4XQ88_9CYAN</name>
<dbReference type="Pfam" id="PF04832">
    <property type="entry name" value="SOUL"/>
    <property type="match status" value="1"/>
</dbReference>
<evidence type="ECO:0000313" key="1">
    <source>
        <dbReference type="EMBL" id="PZO56539.1"/>
    </source>
</evidence>
<comment type="caution">
    <text evidence="1">The sequence shown here is derived from an EMBL/GenBank/DDBJ whole genome shotgun (WGS) entry which is preliminary data.</text>
</comment>